<dbReference type="Proteomes" id="UP000238157">
    <property type="component" value="Unassembled WGS sequence"/>
</dbReference>
<reference evidence="1 2" key="1">
    <citation type="submission" date="2018-03" db="EMBL/GenBank/DDBJ databases">
        <title>Genomic Encyclopedia of Archaeal and Bacterial Type Strains, Phase II (KMG-II): from individual species to whole genera.</title>
        <authorList>
            <person name="Goeker M."/>
        </authorList>
    </citation>
    <scope>NUCLEOTIDE SEQUENCE [LARGE SCALE GENOMIC DNA]</scope>
    <source>
        <strain evidence="1 2">DSM 27929</strain>
    </source>
</reference>
<keyword evidence="2" id="KW-1185">Reference proteome</keyword>
<dbReference type="EMBL" id="PVTR01000001">
    <property type="protein sequence ID" value="PRY90940.1"/>
    <property type="molecule type" value="Genomic_DNA"/>
</dbReference>
<gene>
    <name evidence="1" type="ORF">CLW00_101616</name>
</gene>
<proteinExistence type="predicted"/>
<organism evidence="1 2">
    <name type="scientific">Mongoliibacter ruber</name>
    <dbReference type="NCBI Taxonomy" id="1750599"/>
    <lineage>
        <taxon>Bacteria</taxon>
        <taxon>Pseudomonadati</taxon>
        <taxon>Bacteroidota</taxon>
        <taxon>Cytophagia</taxon>
        <taxon>Cytophagales</taxon>
        <taxon>Cyclobacteriaceae</taxon>
        <taxon>Mongoliibacter</taxon>
    </lineage>
</organism>
<dbReference type="OrthoDB" id="9816502at2"/>
<evidence type="ECO:0000313" key="2">
    <source>
        <dbReference type="Proteomes" id="UP000238157"/>
    </source>
</evidence>
<name>A0A2T0WW72_9BACT</name>
<dbReference type="RefSeq" id="WP_106132138.1">
    <property type="nucleotide sequence ID" value="NZ_PVTR01000001.1"/>
</dbReference>
<sequence length="1106" mass="125260">MGDIKKPAEFSFLPWLRYGLGNEITEEDKLGANPGAAAVLDRPEVSVSFEVEASKGGTKATANPQNTISKTVKIQGPGDVLGIDPKMVIRTHPKKGVTNFEIENLAYVEFYEEDLPWRYTPAKPRQNKLRPWMSLILLKKDEFEIISHGNSQIPYLKINTNINLGDIFGNQKDTWAFAHVQIFEKLSSDNPSSAQLQAEIQKSPDSAISRIICPRRLDEDTEYQAFLVPTFETGRLAGLQQSTAEIPAQKSSWNSSAFNAAHPREYPFYFNWSFKTGSEGTFESLAKKLKVIGTDDIQPVQEADISDLGYDIKVDDKFSTIQIEGALKTPGFEIDDWPSGGNTTERTALLDKVQRIINLNEDLRDNENKELLEEEEKSFFYTKDFVEDPIITPPLYGKWHALKNKAEKSMKDWVDEVNLHPSYRAVAGLGTRTVMKHQEYFMELAWEQIGQINEANQKIIENELMRNTAKFIHKKNFQKMSEMSLLSMSANAMKQVKVESFPDFSAAQSVKNSIIPNSLSSGNFIKVANNFTPTAVMSSKRVDGAHKVLSNETLQRSNMTATVAAVSPITAAPARKEPSIAISSSLLMERLDVLAITPVKTEIEEIAENIEAQLVSKKAGDHTDVVKNKLSEDFGNDPDKRSTKIINGISKITKLEESNQVSFLLQIDPTRSKKNAPTIITEVFVDQNVFKNNISDTYNEAEFSKTRFISEVVTSGAAVVFFSRFLVLEEQSNFKNTFQNVFLKNPQFATVLRPPLEPLNINDFSGKLRKRLLPHDNFLRKLRSEIKGKNINLEKPIMAYPRFPIPVYNYLEEISPDYIVPNISDVEVNSMLLMEVNSKFIESYLLGMNHEMSRELLWREFPTDMRGSYFRHFWEYDNNPFNIVDENLPAEEFMDKLKDFQDSHADVKELHQWKAPGVNGKLNKLGENGRSEMGIVLLVKGELFRKYPNTLVYAQKGTKVGNKIKLSTYEKANAAWPVIKGHMEPDIYFFGFNLDIEEIKKDSGYFFVFQEIPGQISFGLDAFSPSMSENKLSSWNDLNWRHMGPSPKHVKIDNNKLELLAPKAEDPFWNNSSTSKPNDSNAADIASILYQSPILFAKHVSHLLTS</sequence>
<accession>A0A2T0WW72</accession>
<dbReference type="AlphaFoldDB" id="A0A2T0WW72"/>
<comment type="caution">
    <text evidence="1">The sequence shown here is derived from an EMBL/GenBank/DDBJ whole genome shotgun (WGS) entry which is preliminary data.</text>
</comment>
<protein>
    <submittedName>
        <fullName evidence="1">Uncharacterized protein</fullName>
    </submittedName>
</protein>
<evidence type="ECO:0000313" key="1">
    <source>
        <dbReference type="EMBL" id="PRY90940.1"/>
    </source>
</evidence>